<dbReference type="NCBIfam" id="TIGR00309">
    <property type="entry name" value="V_ATPase_subD"/>
    <property type="match status" value="1"/>
</dbReference>
<keyword evidence="6" id="KW-1185">Reference proteome</keyword>
<evidence type="ECO:0000313" key="5">
    <source>
        <dbReference type="EMBL" id="EPF31999.1"/>
    </source>
</evidence>
<evidence type="ECO:0000256" key="2">
    <source>
        <dbReference type="ARBA" id="ARBA00022448"/>
    </source>
</evidence>
<accession>S3L5C4</accession>
<dbReference type="HOGENOM" id="CLU_069688_2_0_12"/>
<name>S3L5C4_TREMA</name>
<dbReference type="GO" id="GO:0042777">
    <property type="term" value="P:proton motive force-driven plasma membrane ATP synthesis"/>
    <property type="evidence" value="ECO:0007669"/>
    <property type="project" value="UniProtKB-UniRule"/>
</dbReference>
<sequence>MTKLNIAPTKSNLLKVKEQLRISTDGYELLEQKREILVMELMHMVEQVKLLEKETDKLLKSAYPALKNMLMAVGGDRVERIAHAVSYDFTLTEKSVVKAGMTFSTIEMELPKRRLFYSFMDSFADTDKVMADFFDFLKLLTQMASIRTIVWRLAMEVKKTQRRVNALDKMIIPQAKATKKYIESVLEERERENVFVLKSLKGRKGGAGA</sequence>
<comment type="similarity">
    <text evidence="1 4">Belongs to the V-ATPase D subunit family.</text>
</comment>
<dbReference type="EMBL" id="ATFF01000005">
    <property type="protein sequence ID" value="EPF31999.1"/>
    <property type="molecule type" value="Genomic_DNA"/>
</dbReference>
<keyword evidence="2 4" id="KW-0813">Transport</keyword>
<dbReference type="InterPro" id="IPR002699">
    <property type="entry name" value="V_ATPase_D"/>
</dbReference>
<dbReference type="GO" id="GO:0005524">
    <property type="term" value="F:ATP binding"/>
    <property type="evidence" value="ECO:0007669"/>
    <property type="project" value="UniProtKB-UniRule"/>
</dbReference>
<proteinExistence type="inferred from homology"/>
<dbReference type="PANTHER" id="PTHR11671">
    <property type="entry name" value="V-TYPE ATP SYNTHASE SUBUNIT D"/>
    <property type="match status" value="1"/>
</dbReference>
<organism evidence="5 6">
    <name type="scientific">Treponema maltophilum ATCC 51939</name>
    <dbReference type="NCBI Taxonomy" id="1125699"/>
    <lineage>
        <taxon>Bacteria</taxon>
        <taxon>Pseudomonadati</taxon>
        <taxon>Spirochaetota</taxon>
        <taxon>Spirochaetia</taxon>
        <taxon>Spirochaetales</taxon>
        <taxon>Treponemataceae</taxon>
        <taxon>Treponema</taxon>
    </lineage>
</organism>
<dbReference type="Gene3D" id="1.10.287.3240">
    <property type="match status" value="1"/>
</dbReference>
<comment type="function">
    <text evidence="4">Produces ATP from ADP in the presence of a proton gradient across the membrane.</text>
</comment>
<keyword evidence="4" id="KW-0375">Hydrogen ion transport</keyword>
<evidence type="ECO:0000313" key="6">
    <source>
        <dbReference type="Proteomes" id="UP000014541"/>
    </source>
</evidence>
<comment type="caution">
    <text evidence="5">The sequence shown here is derived from an EMBL/GenBank/DDBJ whole genome shotgun (WGS) entry which is preliminary data.</text>
</comment>
<dbReference type="Proteomes" id="UP000014541">
    <property type="component" value="Unassembled WGS sequence"/>
</dbReference>
<gene>
    <name evidence="4" type="primary">atpD</name>
    <name evidence="5" type="ORF">HMPREF9194_00492</name>
</gene>
<dbReference type="STRING" id="1125699.HMPREF9194_00492"/>
<dbReference type="AlphaFoldDB" id="S3L5C4"/>
<evidence type="ECO:0000256" key="3">
    <source>
        <dbReference type="ARBA" id="ARBA00023065"/>
    </source>
</evidence>
<dbReference type="PATRIC" id="fig|1125699.3.peg.497"/>
<keyword evidence="3 4" id="KW-0406">Ion transport</keyword>
<dbReference type="GO" id="GO:0046933">
    <property type="term" value="F:proton-transporting ATP synthase activity, rotational mechanism"/>
    <property type="evidence" value="ECO:0007669"/>
    <property type="project" value="UniProtKB-UniRule"/>
</dbReference>
<dbReference type="GO" id="GO:0046961">
    <property type="term" value="F:proton-transporting ATPase activity, rotational mechanism"/>
    <property type="evidence" value="ECO:0007669"/>
    <property type="project" value="InterPro"/>
</dbReference>
<reference evidence="5 6" key="1">
    <citation type="submission" date="2013-04" db="EMBL/GenBank/DDBJ databases">
        <title>The Genome Sequence of Treponema maltophilum ATCC 51939.</title>
        <authorList>
            <consortium name="The Broad Institute Genomics Platform"/>
            <person name="Earl A."/>
            <person name="Ward D."/>
            <person name="Feldgarden M."/>
            <person name="Gevers D."/>
            <person name="Leonetti C."/>
            <person name="Blanton J.M."/>
            <person name="Dewhirst F.E."/>
            <person name="Izard J."/>
            <person name="Walker B."/>
            <person name="Young S."/>
            <person name="Zeng Q."/>
            <person name="Gargeya S."/>
            <person name="Fitzgerald M."/>
            <person name="Haas B."/>
            <person name="Abouelleil A."/>
            <person name="Allen A.W."/>
            <person name="Alvarado L."/>
            <person name="Arachchi H.M."/>
            <person name="Berlin A.M."/>
            <person name="Chapman S.B."/>
            <person name="Gainer-Dewar J."/>
            <person name="Goldberg J."/>
            <person name="Griggs A."/>
            <person name="Gujja S."/>
            <person name="Hansen M."/>
            <person name="Howarth C."/>
            <person name="Imamovic A."/>
            <person name="Ireland A."/>
            <person name="Larimer J."/>
            <person name="McCowan C."/>
            <person name="Murphy C."/>
            <person name="Pearson M."/>
            <person name="Poon T.W."/>
            <person name="Priest M."/>
            <person name="Roberts A."/>
            <person name="Saif S."/>
            <person name="Shea T."/>
            <person name="Sisk P."/>
            <person name="Sykes S."/>
            <person name="Wortman J."/>
            <person name="Nusbaum C."/>
            <person name="Birren B."/>
        </authorList>
    </citation>
    <scope>NUCLEOTIDE SEQUENCE [LARGE SCALE GENOMIC DNA]</scope>
    <source>
        <strain evidence="5 6">ATCC 51939</strain>
    </source>
</reference>
<dbReference type="eggNOG" id="COG1394">
    <property type="taxonomic scope" value="Bacteria"/>
</dbReference>
<dbReference type="Pfam" id="PF01813">
    <property type="entry name" value="ATP-synt_D"/>
    <property type="match status" value="1"/>
</dbReference>
<evidence type="ECO:0000256" key="4">
    <source>
        <dbReference type="HAMAP-Rule" id="MF_00271"/>
    </source>
</evidence>
<dbReference type="RefSeq" id="WP_016524789.1">
    <property type="nucleotide sequence ID" value="NZ_KE332518.1"/>
</dbReference>
<keyword evidence="4" id="KW-0066">ATP synthesis</keyword>
<dbReference type="OrthoDB" id="9781718at2"/>
<protein>
    <recommendedName>
        <fullName evidence="4">V-type ATP synthase subunit D</fullName>
    </recommendedName>
    <alternativeName>
        <fullName evidence="4">V-ATPase subunit D</fullName>
    </alternativeName>
</protein>
<dbReference type="HAMAP" id="MF_00271">
    <property type="entry name" value="ATP_synth_D_arch"/>
    <property type="match status" value="1"/>
</dbReference>
<evidence type="ECO:0000256" key="1">
    <source>
        <dbReference type="ARBA" id="ARBA00005850"/>
    </source>
</evidence>